<keyword evidence="8" id="KW-0902">Two-component regulatory system</keyword>
<organism evidence="11 12">
    <name type="scientific">Amycolatopsis ultiminotia</name>
    <dbReference type="NCBI Taxonomy" id="543629"/>
    <lineage>
        <taxon>Bacteria</taxon>
        <taxon>Bacillati</taxon>
        <taxon>Actinomycetota</taxon>
        <taxon>Actinomycetes</taxon>
        <taxon>Pseudonocardiales</taxon>
        <taxon>Pseudonocardiaceae</taxon>
        <taxon>Amycolatopsis</taxon>
    </lineage>
</organism>
<feature type="transmembrane region" description="Helical" evidence="9">
    <location>
        <begin position="71"/>
        <end position="92"/>
    </location>
</feature>
<keyword evidence="6 11" id="KW-0418">Kinase</keyword>
<dbReference type="InterPro" id="IPR050482">
    <property type="entry name" value="Sensor_HK_TwoCompSys"/>
</dbReference>
<feature type="transmembrane region" description="Helical" evidence="9">
    <location>
        <begin position="123"/>
        <end position="144"/>
    </location>
</feature>
<dbReference type="Proteomes" id="UP001500689">
    <property type="component" value="Unassembled WGS sequence"/>
</dbReference>
<keyword evidence="4" id="KW-0808">Transferase</keyword>
<dbReference type="PANTHER" id="PTHR24421:SF10">
    <property type="entry name" value="NITRATE_NITRITE SENSOR PROTEIN NARQ"/>
    <property type="match status" value="1"/>
</dbReference>
<evidence type="ECO:0000256" key="1">
    <source>
        <dbReference type="ARBA" id="ARBA00000085"/>
    </source>
</evidence>
<dbReference type="GO" id="GO:0016301">
    <property type="term" value="F:kinase activity"/>
    <property type="evidence" value="ECO:0007669"/>
    <property type="project" value="UniProtKB-KW"/>
</dbReference>
<evidence type="ECO:0000256" key="6">
    <source>
        <dbReference type="ARBA" id="ARBA00022777"/>
    </source>
</evidence>
<evidence type="ECO:0000256" key="4">
    <source>
        <dbReference type="ARBA" id="ARBA00022679"/>
    </source>
</evidence>
<evidence type="ECO:0000256" key="2">
    <source>
        <dbReference type="ARBA" id="ARBA00012438"/>
    </source>
</evidence>
<dbReference type="Gene3D" id="3.30.565.10">
    <property type="entry name" value="Histidine kinase-like ATPase, C-terminal domain"/>
    <property type="match status" value="1"/>
</dbReference>
<keyword evidence="12" id="KW-1185">Reference proteome</keyword>
<evidence type="ECO:0000256" key="5">
    <source>
        <dbReference type="ARBA" id="ARBA00022741"/>
    </source>
</evidence>
<comment type="catalytic activity">
    <reaction evidence="1">
        <text>ATP + protein L-histidine = ADP + protein N-phospho-L-histidine.</text>
        <dbReference type="EC" id="2.7.13.3"/>
    </reaction>
</comment>
<proteinExistence type="predicted"/>
<accession>A0ABP6W928</accession>
<feature type="domain" description="Signal transduction histidine kinase subgroup 3 dimerisation and phosphoacceptor" evidence="10">
    <location>
        <begin position="177"/>
        <end position="242"/>
    </location>
</feature>
<evidence type="ECO:0000256" key="7">
    <source>
        <dbReference type="ARBA" id="ARBA00022840"/>
    </source>
</evidence>
<dbReference type="SUPFAM" id="SSF55874">
    <property type="entry name" value="ATPase domain of HSP90 chaperone/DNA topoisomerase II/histidine kinase"/>
    <property type="match status" value="1"/>
</dbReference>
<evidence type="ECO:0000256" key="9">
    <source>
        <dbReference type="SAM" id="Phobius"/>
    </source>
</evidence>
<sequence>MSLSRLRSRSWFRPVLFPVLAIVLSVPLIVAESETGSAFELGLDISVWVVGALLLSGIFRRPVAITIVLSVLPVLALTAVPPATAAIAQLAAVRNLRTTTAVAAVGVAAHAVYGIWRPMPGLSYAWWVTLVVIGYAAMIGWGRLARTRAALIESLRERARRAEAEQAGRVAQARAGERTALAREMHDVLAHRLSLAATYAGALEYREDAEPAQVARAAGVVREAVHQALEELREVIGVLRADTDPDDRPQPGLSEVATLVAEGRAAGADIRFDNLVAGAGSLPPASGRTSYRIVQEGLTNARKHAPGAPVCLEVAGNPGNGLRIVLRNPVTATGSDLPGSGTGLVGLTERARLTGGRLDHELTGSGEFRVEAWLPWPGER</sequence>
<gene>
    <name evidence="11" type="ORF">GCM10022222_34360</name>
</gene>
<name>A0ABP6W928_9PSEU</name>
<dbReference type="InterPro" id="IPR036890">
    <property type="entry name" value="HATPase_C_sf"/>
</dbReference>
<evidence type="ECO:0000313" key="11">
    <source>
        <dbReference type="EMBL" id="GAA3547888.1"/>
    </source>
</evidence>
<feature type="transmembrane region" description="Helical" evidence="9">
    <location>
        <begin position="41"/>
        <end position="59"/>
    </location>
</feature>
<dbReference type="PANTHER" id="PTHR24421">
    <property type="entry name" value="NITRATE/NITRITE SENSOR PROTEIN NARX-RELATED"/>
    <property type="match status" value="1"/>
</dbReference>
<dbReference type="RefSeq" id="WP_344860855.1">
    <property type="nucleotide sequence ID" value="NZ_BAAAZN010000006.1"/>
</dbReference>
<evidence type="ECO:0000256" key="8">
    <source>
        <dbReference type="ARBA" id="ARBA00023012"/>
    </source>
</evidence>
<keyword evidence="9" id="KW-1133">Transmembrane helix</keyword>
<comment type="caution">
    <text evidence="11">The sequence shown here is derived from an EMBL/GenBank/DDBJ whole genome shotgun (WGS) entry which is preliminary data.</text>
</comment>
<keyword evidence="7" id="KW-0067">ATP-binding</keyword>
<dbReference type="CDD" id="cd16917">
    <property type="entry name" value="HATPase_UhpB-NarQ-NarX-like"/>
    <property type="match status" value="1"/>
</dbReference>
<evidence type="ECO:0000256" key="3">
    <source>
        <dbReference type="ARBA" id="ARBA00022553"/>
    </source>
</evidence>
<feature type="transmembrane region" description="Helical" evidence="9">
    <location>
        <begin position="98"/>
        <end position="116"/>
    </location>
</feature>
<dbReference type="Pfam" id="PF07730">
    <property type="entry name" value="HisKA_3"/>
    <property type="match status" value="1"/>
</dbReference>
<evidence type="ECO:0000313" key="12">
    <source>
        <dbReference type="Proteomes" id="UP001500689"/>
    </source>
</evidence>
<dbReference type="EMBL" id="BAAAZN010000006">
    <property type="protein sequence ID" value="GAA3547888.1"/>
    <property type="molecule type" value="Genomic_DNA"/>
</dbReference>
<reference evidence="12" key="1">
    <citation type="journal article" date="2019" name="Int. J. Syst. Evol. Microbiol.">
        <title>The Global Catalogue of Microorganisms (GCM) 10K type strain sequencing project: providing services to taxonomists for standard genome sequencing and annotation.</title>
        <authorList>
            <consortium name="The Broad Institute Genomics Platform"/>
            <consortium name="The Broad Institute Genome Sequencing Center for Infectious Disease"/>
            <person name="Wu L."/>
            <person name="Ma J."/>
        </authorList>
    </citation>
    <scope>NUCLEOTIDE SEQUENCE [LARGE SCALE GENOMIC DNA]</scope>
    <source>
        <strain evidence="12">JCM 16898</strain>
    </source>
</reference>
<dbReference type="InterPro" id="IPR011712">
    <property type="entry name" value="Sig_transdc_His_kin_sub3_dim/P"/>
</dbReference>
<protein>
    <recommendedName>
        <fullName evidence="2">histidine kinase</fullName>
        <ecNumber evidence="2">2.7.13.3</ecNumber>
    </recommendedName>
</protein>
<keyword evidence="9" id="KW-0812">Transmembrane</keyword>
<dbReference type="Gene3D" id="1.20.5.1930">
    <property type="match status" value="1"/>
</dbReference>
<dbReference type="EC" id="2.7.13.3" evidence="2"/>
<evidence type="ECO:0000259" key="10">
    <source>
        <dbReference type="Pfam" id="PF07730"/>
    </source>
</evidence>
<keyword evidence="3" id="KW-0597">Phosphoprotein</keyword>
<keyword evidence="5" id="KW-0547">Nucleotide-binding</keyword>
<keyword evidence="9" id="KW-0472">Membrane</keyword>